<comment type="caution">
    <text evidence="2">The sequence shown here is derived from an EMBL/GenBank/DDBJ whole genome shotgun (WGS) entry which is preliminary data.</text>
</comment>
<organism evidence="2 3">
    <name type="scientific">Pradoshia eiseniae</name>
    <dbReference type="NCBI Taxonomy" id="2064768"/>
    <lineage>
        <taxon>Bacteria</taxon>
        <taxon>Bacillati</taxon>
        <taxon>Bacillota</taxon>
        <taxon>Bacilli</taxon>
        <taxon>Bacillales</taxon>
        <taxon>Bacillaceae</taxon>
        <taxon>Pradoshia</taxon>
    </lineage>
</organism>
<keyword evidence="1" id="KW-0812">Transmembrane</keyword>
<feature type="transmembrane region" description="Helical" evidence="1">
    <location>
        <begin position="122"/>
        <end position="140"/>
    </location>
</feature>
<dbReference type="OrthoDB" id="9981851at2"/>
<sequence length="399" mass="46377">MTLRKSFNSIFTVLLLMFPIIRIYASGIPSLNLAELLMLILLSFSLVFLINQRLDFNQKEYYLLIIIFTFIFLSAISALCIINFAIGDSLLRIVKWLFYFLILLSAKYFLNKDLAVRLVKAITIIICTFLWIQLIAYYGFGINLTFRIPGLELNTTQVDLIVTSFGNSNIYRPYSLFLEPSHFAYYASIGLCVFLFLNKHKNYSMPLFISISLVASTSTAALVFLVVIWLYYSYYKLSRPSENGKIKYLTFILLFGLIFLYFLKDSVVVEYGLSKLSEGTARTDSASTYLSYLNGFTQIFGVGIGNEINYFFDNFGIEFKFIHGFGYVLVQSGYVGFFVYVLMLFLIYFKTTKQLRIFVFLFFLTNTFELCLRDIYLVVFLIWPFYFVSYINEENYSKV</sequence>
<feature type="transmembrane region" description="Helical" evidence="1">
    <location>
        <begin position="292"/>
        <end position="312"/>
    </location>
</feature>
<feature type="transmembrane region" description="Helical" evidence="1">
    <location>
        <begin position="93"/>
        <end position="110"/>
    </location>
</feature>
<feature type="transmembrane region" description="Helical" evidence="1">
    <location>
        <begin position="7"/>
        <end position="25"/>
    </location>
</feature>
<protein>
    <recommendedName>
        <fullName evidence="4">Polysaccharide polymerase</fullName>
    </recommendedName>
</protein>
<proteinExistence type="predicted"/>
<feature type="transmembrane region" description="Helical" evidence="1">
    <location>
        <begin position="62"/>
        <end position="87"/>
    </location>
</feature>
<keyword evidence="1" id="KW-0472">Membrane</keyword>
<evidence type="ECO:0000313" key="2">
    <source>
        <dbReference type="EMBL" id="PQD96178.1"/>
    </source>
</evidence>
<feature type="transmembrane region" description="Helical" evidence="1">
    <location>
        <begin position="207"/>
        <end position="234"/>
    </location>
</feature>
<evidence type="ECO:0000313" key="3">
    <source>
        <dbReference type="Proteomes" id="UP000239663"/>
    </source>
</evidence>
<feature type="transmembrane region" description="Helical" evidence="1">
    <location>
        <begin position="324"/>
        <end position="349"/>
    </location>
</feature>
<feature type="transmembrane region" description="Helical" evidence="1">
    <location>
        <begin position="370"/>
        <end position="391"/>
    </location>
</feature>
<feature type="transmembrane region" description="Helical" evidence="1">
    <location>
        <begin position="31"/>
        <end position="50"/>
    </location>
</feature>
<dbReference type="AlphaFoldDB" id="A0A2S7N2G0"/>
<dbReference type="RefSeq" id="WP_104848605.1">
    <property type="nucleotide sequence ID" value="NZ_PKOZ01000002.1"/>
</dbReference>
<reference evidence="2 3" key="1">
    <citation type="submission" date="2017-12" db="EMBL/GenBank/DDBJ databases">
        <title>Taxonomic description and draft genome of Pradoshia cofamensis Gen. nov., sp. nov., a thermotolerant bacillale isolated from anterior gut of earthworm Eisenia fetida.</title>
        <authorList>
            <person name="Saha T."/>
            <person name="Chakraborty R."/>
        </authorList>
    </citation>
    <scope>NUCLEOTIDE SEQUENCE [LARGE SCALE GENOMIC DNA]</scope>
    <source>
        <strain evidence="2 3">EAG3</strain>
    </source>
</reference>
<dbReference type="Proteomes" id="UP000239663">
    <property type="component" value="Unassembled WGS sequence"/>
</dbReference>
<evidence type="ECO:0008006" key="4">
    <source>
        <dbReference type="Google" id="ProtNLM"/>
    </source>
</evidence>
<accession>A0A2S7N2G0</accession>
<feature type="transmembrane region" description="Helical" evidence="1">
    <location>
        <begin position="183"/>
        <end position="200"/>
    </location>
</feature>
<feature type="transmembrane region" description="Helical" evidence="1">
    <location>
        <begin position="246"/>
        <end position="263"/>
    </location>
</feature>
<keyword evidence="1" id="KW-1133">Transmembrane helix</keyword>
<name>A0A2S7N2G0_9BACI</name>
<gene>
    <name evidence="2" type="ORF">CYL18_06140</name>
</gene>
<dbReference type="EMBL" id="PKOZ01000002">
    <property type="protein sequence ID" value="PQD96178.1"/>
    <property type="molecule type" value="Genomic_DNA"/>
</dbReference>
<evidence type="ECO:0000256" key="1">
    <source>
        <dbReference type="SAM" id="Phobius"/>
    </source>
</evidence>
<keyword evidence="3" id="KW-1185">Reference proteome</keyword>